<dbReference type="InterPro" id="IPR019921">
    <property type="entry name" value="Lucif-like_OxRdtase_Rv2161c"/>
</dbReference>
<keyword evidence="3 6" id="KW-0560">Oxidoreductase</keyword>
<dbReference type="SUPFAM" id="SSF51679">
    <property type="entry name" value="Bacterial luciferase-like"/>
    <property type="match status" value="1"/>
</dbReference>
<organism evidence="6 7">
    <name type="scientific">Aciditerrimonas ferrireducens</name>
    <dbReference type="NCBI Taxonomy" id="667306"/>
    <lineage>
        <taxon>Bacteria</taxon>
        <taxon>Bacillati</taxon>
        <taxon>Actinomycetota</taxon>
        <taxon>Acidimicrobiia</taxon>
        <taxon>Acidimicrobiales</taxon>
        <taxon>Acidimicrobiaceae</taxon>
        <taxon>Aciditerrimonas</taxon>
    </lineage>
</organism>
<reference evidence="6 7" key="1">
    <citation type="submission" date="2024-09" db="EMBL/GenBank/DDBJ databases">
        <authorList>
            <person name="Sun Q."/>
            <person name="Mori K."/>
        </authorList>
    </citation>
    <scope>NUCLEOTIDE SEQUENCE [LARGE SCALE GENOMIC DNA]</scope>
    <source>
        <strain evidence="6 7">JCM 15389</strain>
    </source>
</reference>
<evidence type="ECO:0000256" key="3">
    <source>
        <dbReference type="ARBA" id="ARBA00023002"/>
    </source>
</evidence>
<evidence type="ECO:0000259" key="5">
    <source>
        <dbReference type="Pfam" id="PF00296"/>
    </source>
</evidence>
<evidence type="ECO:0000256" key="1">
    <source>
        <dbReference type="ARBA" id="ARBA00022630"/>
    </source>
</evidence>
<dbReference type="EMBL" id="JBHLYQ010000130">
    <property type="protein sequence ID" value="MFC0082651.1"/>
    <property type="molecule type" value="Genomic_DNA"/>
</dbReference>
<dbReference type="NCBIfam" id="TIGR03560">
    <property type="entry name" value="F420_Rv1855c"/>
    <property type="match status" value="1"/>
</dbReference>
<name>A0ABV6C4N9_9ACTN</name>
<gene>
    <name evidence="6" type="ORF">ACFFRE_10955</name>
</gene>
<accession>A0ABV6C4N9</accession>
<protein>
    <submittedName>
        <fullName evidence="6">LLM class F420-dependent oxidoreductase</fullName>
        <ecNumber evidence="6">1.-.-.-</ecNumber>
    </submittedName>
</protein>
<evidence type="ECO:0000256" key="4">
    <source>
        <dbReference type="ARBA" id="ARBA00023033"/>
    </source>
</evidence>
<dbReference type="InterPro" id="IPR036661">
    <property type="entry name" value="Luciferase-like_sf"/>
</dbReference>
<dbReference type="GO" id="GO:0016491">
    <property type="term" value="F:oxidoreductase activity"/>
    <property type="evidence" value="ECO:0007669"/>
    <property type="project" value="UniProtKB-KW"/>
</dbReference>
<keyword evidence="4" id="KW-0503">Monooxygenase</keyword>
<dbReference type="NCBIfam" id="TIGR03619">
    <property type="entry name" value="F420_Rv2161c"/>
    <property type="match status" value="1"/>
</dbReference>
<dbReference type="InterPro" id="IPR011251">
    <property type="entry name" value="Luciferase-like_dom"/>
</dbReference>
<dbReference type="Gene3D" id="3.20.20.30">
    <property type="entry name" value="Luciferase-like domain"/>
    <property type="match status" value="1"/>
</dbReference>
<dbReference type="InterPro" id="IPR050172">
    <property type="entry name" value="SsuD_RutA_monooxygenase"/>
</dbReference>
<keyword evidence="7" id="KW-1185">Reference proteome</keyword>
<evidence type="ECO:0000313" key="7">
    <source>
        <dbReference type="Proteomes" id="UP001589788"/>
    </source>
</evidence>
<sequence>MRFSVWPTTGQSWEDLLACAQDAEELGYQGVWVADHFMPAGGDLARPTLECWAVLAGLAVAVPRVRLGSLVCSVTYRHPAVLANQAASVDQLSGGRLVLGIGAGWQENEHRAYGIDFPDAQERLERLEEACQVLRLLLDQPRADFHGRHYRLVDAPSEPKPRQAHLPLLVGGGGERRTLRIVARCADEWNTWGTPEVLAAKGAVLDAHCEALGRDPASIRRSAQVLVDLGGRSPTDGRMPTVTGSASELQDLLARYEAAGVGEFVLPDWNLGRGSRRRDALAEFFEEVARPFAERAG</sequence>
<dbReference type="Proteomes" id="UP001589788">
    <property type="component" value="Unassembled WGS sequence"/>
</dbReference>
<dbReference type="PANTHER" id="PTHR42847">
    <property type="entry name" value="ALKANESULFONATE MONOOXYGENASE"/>
    <property type="match status" value="1"/>
</dbReference>
<dbReference type="RefSeq" id="WP_377790268.1">
    <property type="nucleotide sequence ID" value="NZ_JBHLYQ010000130.1"/>
</dbReference>
<keyword evidence="2" id="KW-0288">FMN</keyword>
<dbReference type="PANTHER" id="PTHR42847:SF4">
    <property type="entry name" value="ALKANESULFONATE MONOOXYGENASE-RELATED"/>
    <property type="match status" value="1"/>
</dbReference>
<evidence type="ECO:0000313" key="6">
    <source>
        <dbReference type="EMBL" id="MFC0082651.1"/>
    </source>
</evidence>
<comment type="caution">
    <text evidence="6">The sequence shown here is derived from an EMBL/GenBank/DDBJ whole genome shotgun (WGS) entry which is preliminary data.</text>
</comment>
<dbReference type="Pfam" id="PF00296">
    <property type="entry name" value="Bac_luciferase"/>
    <property type="match status" value="1"/>
</dbReference>
<dbReference type="InterPro" id="IPR019952">
    <property type="entry name" value="F420_OxRdatse_Rv1855c_pred"/>
</dbReference>
<dbReference type="EC" id="1.-.-.-" evidence="6"/>
<keyword evidence="1" id="KW-0285">Flavoprotein</keyword>
<proteinExistence type="predicted"/>
<feature type="domain" description="Luciferase-like" evidence="5">
    <location>
        <begin position="2"/>
        <end position="227"/>
    </location>
</feature>
<evidence type="ECO:0000256" key="2">
    <source>
        <dbReference type="ARBA" id="ARBA00022643"/>
    </source>
</evidence>